<evidence type="ECO:0000256" key="2">
    <source>
        <dbReference type="ARBA" id="ARBA00022729"/>
    </source>
</evidence>
<dbReference type="InterPro" id="IPR010259">
    <property type="entry name" value="S8pro/Inhibitor_I9"/>
</dbReference>
<dbReference type="CDD" id="cd02120">
    <property type="entry name" value="PA_subtilisin_like"/>
    <property type="match status" value="1"/>
</dbReference>
<comment type="similarity">
    <text evidence="1">Belongs to the peptidase S8 family.</text>
</comment>
<dbReference type="InterPro" id="IPR041469">
    <property type="entry name" value="Subtilisin-like_FN3"/>
</dbReference>
<organism evidence="6 7">
    <name type="scientific">Oldenlandia corymbosa var. corymbosa</name>
    <dbReference type="NCBI Taxonomy" id="529605"/>
    <lineage>
        <taxon>Eukaryota</taxon>
        <taxon>Viridiplantae</taxon>
        <taxon>Streptophyta</taxon>
        <taxon>Embryophyta</taxon>
        <taxon>Tracheophyta</taxon>
        <taxon>Spermatophyta</taxon>
        <taxon>Magnoliopsida</taxon>
        <taxon>eudicotyledons</taxon>
        <taxon>Gunneridae</taxon>
        <taxon>Pentapetalae</taxon>
        <taxon>asterids</taxon>
        <taxon>lamiids</taxon>
        <taxon>Gentianales</taxon>
        <taxon>Rubiaceae</taxon>
        <taxon>Rubioideae</taxon>
        <taxon>Spermacoceae</taxon>
        <taxon>Hedyotis-Oldenlandia complex</taxon>
        <taxon>Oldenlandia</taxon>
    </lineage>
</organism>
<dbReference type="Gene3D" id="3.30.70.80">
    <property type="entry name" value="Peptidase S8 propeptide/proteinase inhibitor I9"/>
    <property type="match status" value="1"/>
</dbReference>
<dbReference type="Proteomes" id="UP001161247">
    <property type="component" value="Chromosome 7"/>
</dbReference>
<dbReference type="SUPFAM" id="SSF52743">
    <property type="entry name" value="Subtilisin-like"/>
    <property type="match status" value="1"/>
</dbReference>
<keyword evidence="7" id="KW-1185">Reference proteome</keyword>
<proteinExistence type="inferred from homology"/>
<evidence type="ECO:0000313" key="6">
    <source>
        <dbReference type="EMBL" id="CAI9112075.1"/>
    </source>
</evidence>
<feature type="chain" id="PRO_5043628621" evidence="3">
    <location>
        <begin position="30"/>
        <end position="458"/>
    </location>
</feature>
<dbReference type="Pfam" id="PF05922">
    <property type="entry name" value="Inhibitor_I9"/>
    <property type="match status" value="1"/>
</dbReference>
<evidence type="ECO:0000256" key="3">
    <source>
        <dbReference type="SAM" id="SignalP"/>
    </source>
</evidence>
<dbReference type="GO" id="GO:0006508">
    <property type="term" value="P:proteolysis"/>
    <property type="evidence" value="ECO:0007669"/>
    <property type="project" value="InterPro"/>
</dbReference>
<name>A0AAV1DYZ1_OLDCO</name>
<evidence type="ECO:0000313" key="7">
    <source>
        <dbReference type="Proteomes" id="UP001161247"/>
    </source>
</evidence>
<feature type="domain" description="Subtilisin-like protease fibronectin type-III" evidence="5">
    <location>
        <begin position="360"/>
        <end position="456"/>
    </location>
</feature>
<feature type="signal peptide" evidence="3">
    <location>
        <begin position="1"/>
        <end position="29"/>
    </location>
</feature>
<feature type="domain" description="Inhibitor I9" evidence="4">
    <location>
        <begin position="38"/>
        <end position="113"/>
    </location>
</feature>
<dbReference type="Gene3D" id="3.50.30.30">
    <property type="match status" value="1"/>
</dbReference>
<evidence type="ECO:0000259" key="4">
    <source>
        <dbReference type="Pfam" id="PF05922"/>
    </source>
</evidence>
<reference evidence="6" key="1">
    <citation type="submission" date="2023-03" db="EMBL/GenBank/DDBJ databases">
        <authorList>
            <person name="Julca I."/>
        </authorList>
    </citation>
    <scope>NUCLEOTIDE SEQUENCE</scope>
</reference>
<dbReference type="GO" id="GO:0004252">
    <property type="term" value="F:serine-type endopeptidase activity"/>
    <property type="evidence" value="ECO:0007669"/>
    <property type="project" value="InterPro"/>
</dbReference>
<dbReference type="Gene3D" id="2.60.40.2310">
    <property type="match status" value="1"/>
</dbReference>
<evidence type="ECO:0000256" key="1">
    <source>
        <dbReference type="ARBA" id="ARBA00011073"/>
    </source>
</evidence>
<keyword evidence="2 3" id="KW-0732">Signal</keyword>
<gene>
    <name evidence="6" type="ORF">OLC1_LOCUS19333</name>
</gene>
<dbReference type="InterPro" id="IPR037045">
    <property type="entry name" value="S8pro/Inhibitor_I9_sf"/>
</dbReference>
<dbReference type="PANTHER" id="PTHR10795">
    <property type="entry name" value="PROPROTEIN CONVERTASE SUBTILISIN/KEXIN"/>
    <property type="match status" value="1"/>
</dbReference>
<evidence type="ECO:0000259" key="5">
    <source>
        <dbReference type="Pfam" id="PF17766"/>
    </source>
</evidence>
<dbReference type="InterPro" id="IPR036852">
    <property type="entry name" value="Peptidase_S8/S53_dom_sf"/>
</dbReference>
<dbReference type="AlphaFoldDB" id="A0AAV1DYZ1"/>
<dbReference type="Pfam" id="PF17766">
    <property type="entry name" value="fn3_6"/>
    <property type="match status" value="1"/>
</dbReference>
<dbReference type="InterPro" id="IPR045051">
    <property type="entry name" value="SBT"/>
</dbReference>
<accession>A0AAV1DYZ1</accession>
<sequence>MALTKNIFSATNSFCFISLFLVSIQSVLAAKDQNDGIYIVYTGAAPSSSNGHHCDHIMSSSSIESWDWKDRVLHTYSKAFSGFAARLSKEEAESIARRPEVVSVFPDQIHRIHTTRSWDFLKEQSVVGLKTSQIPTSNISSVSGEDVIIGVFDTGATTIDRFFESDVVLGNNKVIKGGGVHSANFEKNPIYPLIDARLAKKPDGDEADASTCLMDALDGKKVKGKIVLCHPSEDYATSAQFDAITSLGGIAMIYIDEFSHQLVDSVRGSVPCIPVYPDSDQILAYINSTRNPVATILPTVAKANNKPAPAVAYFSAPGGTLDDNRYLIKGYNASRLKLISSKFPTNFSCPSDPKEESMSNMNYPSISVFPSFRQNRTVTRTVTNVGDEESVYRVSFEASEKLEIIVSPTELIFTKHQKKLSYTVTFTDAPPFKACDPHGSIIWSNDKHKVRIPFIVRC</sequence>
<protein>
    <submittedName>
        <fullName evidence="6">OLC1v1012450C1</fullName>
    </submittedName>
</protein>
<dbReference type="EMBL" id="OX459124">
    <property type="protein sequence ID" value="CAI9112075.1"/>
    <property type="molecule type" value="Genomic_DNA"/>
</dbReference>